<gene>
    <name evidence="2" type="ORF">DOZ80_22665</name>
</gene>
<evidence type="ECO:0000256" key="1">
    <source>
        <dbReference type="SAM" id="MobiDB-lite"/>
    </source>
</evidence>
<proteinExistence type="predicted"/>
<evidence type="ECO:0000313" key="2">
    <source>
        <dbReference type="EMBL" id="RAI66271.1"/>
    </source>
</evidence>
<comment type="caution">
    <text evidence="2">The sequence shown here is derived from an EMBL/GenBank/DDBJ whole genome shotgun (WGS) entry which is preliminary data.</text>
</comment>
<feature type="region of interest" description="Disordered" evidence="1">
    <location>
        <begin position="19"/>
        <end position="54"/>
    </location>
</feature>
<organism evidence="2 3">
    <name type="scientific">Pseudomonas fluorescens</name>
    <dbReference type="NCBI Taxonomy" id="294"/>
    <lineage>
        <taxon>Bacteria</taxon>
        <taxon>Pseudomonadati</taxon>
        <taxon>Pseudomonadota</taxon>
        <taxon>Gammaproteobacteria</taxon>
        <taxon>Pseudomonadales</taxon>
        <taxon>Pseudomonadaceae</taxon>
        <taxon>Pseudomonas</taxon>
    </lineage>
</organism>
<dbReference type="EMBL" id="QLIN01000011">
    <property type="protein sequence ID" value="RAI66271.1"/>
    <property type="molecule type" value="Genomic_DNA"/>
</dbReference>
<reference evidence="2 3" key="1">
    <citation type="submission" date="2018-06" db="EMBL/GenBank/DDBJ databases">
        <authorList>
            <person name="Zhirakovskaya E."/>
        </authorList>
    </citation>
    <scope>NUCLEOTIDE SEQUENCE [LARGE SCALE GENOMIC DNA]</scope>
    <source>
        <strain evidence="2 3">LY3</strain>
    </source>
</reference>
<dbReference type="Proteomes" id="UP000249493">
    <property type="component" value="Unassembled WGS sequence"/>
</dbReference>
<dbReference type="AlphaFoldDB" id="A0A327MTY1"/>
<protein>
    <submittedName>
        <fullName evidence="2">Uncharacterized protein</fullName>
    </submittedName>
</protein>
<sequence>MNRSNDTFGLEHRVLTGIEVDSQRRDPLQYTAATSGPGSSPVPALTVSDHDTKPVGAAVRRSHNGQW</sequence>
<accession>A0A327MTY1</accession>
<name>A0A327MTY1_PSEFL</name>
<evidence type="ECO:0000313" key="3">
    <source>
        <dbReference type="Proteomes" id="UP000249493"/>
    </source>
</evidence>